<name>M8C1R2_AEGTA</name>
<dbReference type="EnsemblPlants" id="EMT28164">
    <property type="protein sequence ID" value="EMT28164"/>
    <property type="gene ID" value="F775_09938"/>
</dbReference>
<protein>
    <submittedName>
        <fullName evidence="1">Uncharacterized protein</fullName>
    </submittedName>
</protein>
<organism evidence="1">
    <name type="scientific">Aegilops tauschii</name>
    <name type="common">Tausch's goatgrass</name>
    <name type="synonym">Aegilops squarrosa</name>
    <dbReference type="NCBI Taxonomy" id="37682"/>
    <lineage>
        <taxon>Eukaryota</taxon>
        <taxon>Viridiplantae</taxon>
        <taxon>Streptophyta</taxon>
        <taxon>Embryophyta</taxon>
        <taxon>Tracheophyta</taxon>
        <taxon>Spermatophyta</taxon>
        <taxon>Magnoliopsida</taxon>
        <taxon>Liliopsida</taxon>
        <taxon>Poales</taxon>
        <taxon>Poaceae</taxon>
        <taxon>BOP clade</taxon>
        <taxon>Pooideae</taxon>
        <taxon>Triticodae</taxon>
        <taxon>Triticeae</taxon>
        <taxon>Triticinae</taxon>
        <taxon>Aegilops</taxon>
    </lineage>
</organism>
<sequence length="153" mass="16827">MAGSTRRPRSAAGPPRQLLDDLAAYEERRAHKTFSAELKGLQKMVEANRLKAEADNRSAMSSMDLVKAQVQSSNATIHSYRADVKRLEAGVAEARLEAKMAGEIVDSVKKIGERLEGKYGDLSKGVESVKGLSCFVFWCGALSGLSYYMNYYL</sequence>
<dbReference type="AlphaFoldDB" id="M8C1R2"/>
<accession>M8C1R2</accession>
<proteinExistence type="predicted"/>
<reference evidence="1" key="1">
    <citation type="submission" date="2015-06" db="UniProtKB">
        <authorList>
            <consortium name="EnsemblPlants"/>
        </authorList>
    </citation>
    <scope>IDENTIFICATION</scope>
</reference>
<evidence type="ECO:0000313" key="1">
    <source>
        <dbReference type="EnsemblPlants" id="EMT28164"/>
    </source>
</evidence>